<dbReference type="InParanoid" id="A0A165D153"/>
<accession>A0A165D153</accession>
<evidence type="ECO:0000313" key="2">
    <source>
        <dbReference type="Proteomes" id="UP000076871"/>
    </source>
</evidence>
<dbReference type="EMBL" id="KV427640">
    <property type="protein sequence ID" value="KZT03931.1"/>
    <property type="molecule type" value="Genomic_DNA"/>
</dbReference>
<reference evidence="1 2" key="1">
    <citation type="journal article" date="2016" name="Mol. Biol. Evol.">
        <title>Comparative Genomics of Early-Diverging Mushroom-Forming Fungi Provides Insights into the Origins of Lignocellulose Decay Capabilities.</title>
        <authorList>
            <person name="Nagy L.G."/>
            <person name="Riley R."/>
            <person name="Tritt A."/>
            <person name="Adam C."/>
            <person name="Daum C."/>
            <person name="Floudas D."/>
            <person name="Sun H."/>
            <person name="Yadav J.S."/>
            <person name="Pangilinan J."/>
            <person name="Larsson K.H."/>
            <person name="Matsuura K."/>
            <person name="Barry K."/>
            <person name="Labutti K."/>
            <person name="Kuo R."/>
            <person name="Ohm R.A."/>
            <person name="Bhattacharya S.S."/>
            <person name="Shirouzu T."/>
            <person name="Yoshinaga Y."/>
            <person name="Martin F.M."/>
            <person name="Grigoriev I.V."/>
            <person name="Hibbett D.S."/>
        </authorList>
    </citation>
    <scope>NUCLEOTIDE SEQUENCE [LARGE SCALE GENOMIC DNA]</scope>
    <source>
        <strain evidence="1 2">93-53</strain>
    </source>
</reference>
<organism evidence="1 2">
    <name type="scientific">Laetiporus sulphureus 93-53</name>
    <dbReference type="NCBI Taxonomy" id="1314785"/>
    <lineage>
        <taxon>Eukaryota</taxon>
        <taxon>Fungi</taxon>
        <taxon>Dikarya</taxon>
        <taxon>Basidiomycota</taxon>
        <taxon>Agaricomycotina</taxon>
        <taxon>Agaricomycetes</taxon>
        <taxon>Polyporales</taxon>
        <taxon>Laetiporus</taxon>
    </lineage>
</organism>
<name>A0A165D153_9APHY</name>
<protein>
    <submittedName>
        <fullName evidence="1">Uncharacterized protein</fullName>
    </submittedName>
</protein>
<dbReference type="Proteomes" id="UP000076871">
    <property type="component" value="Unassembled WGS sequence"/>
</dbReference>
<dbReference type="GeneID" id="63827879"/>
<dbReference type="OrthoDB" id="2770090at2759"/>
<keyword evidence="2" id="KW-1185">Reference proteome</keyword>
<proteinExistence type="predicted"/>
<gene>
    <name evidence="1" type="ORF">LAESUDRAFT_738068</name>
</gene>
<sequence length="188" mass="21615">MSRNLPPTFTSLYRLFLRSTAASVLYKRPAVKRLRQAWRPVFEGAARIVRRLQDGPTSESERNKLQRWYSLWESRMDETLSLLTISARSRGLPHRITRNMNFLLKAHKQFLKLKSAGVSSRQWWNPTLPPDSERYQPKTVIPGSRAGNKADTAAKFLKLDHDAWGALGEVVIMAEGRDRLSLGRIKNE</sequence>
<dbReference type="AlphaFoldDB" id="A0A165D153"/>
<dbReference type="RefSeq" id="XP_040761671.1">
    <property type="nucleotide sequence ID" value="XM_040910850.1"/>
</dbReference>
<evidence type="ECO:0000313" key="1">
    <source>
        <dbReference type="EMBL" id="KZT03931.1"/>
    </source>
</evidence>